<comment type="caution">
    <text evidence="2">The sequence shown here is derived from an EMBL/GenBank/DDBJ whole genome shotgun (WGS) entry which is preliminary data.</text>
</comment>
<dbReference type="EMBL" id="PIOC01000017">
    <property type="protein sequence ID" value="RDW18065.1"/>
    <property type="molecule type" value="Genomic_DNA"/>
</dbReference>
<keyword evidence="3" id="KW-1185">Reference proteome</keyword>
<dbReference type="RefSeq" id="WP_115773246.1">
    <property type="nucleotide sequence ID" value="NZ_PIOC01000017.1"/>
</dbReference>
<dbReference type="Pfam" id="PF00583">
    <property type="entry name" value="Acetyltransf_1"/>
    <property type="match status" value="1"/>
</dbReference>
<dbReference type="Proteomes" id="UP000257143">
    <property type="component" value="Unassembled WGS sequence"/>
</dbReference>
<keyword evidence="2" id="KW-0808">Transferase</keyword>
<dbReference type="AlphaFoldDB" id="A0A3D8PSU7"/>
<dbReference type="InterPro" id="IPR016181">
    <property type="entry name" value="Acyl_CoA_acyltransferase"/>
</dbReference>
<reference evidence="3" key="1">
    <citation type="submission" date="2017-11" db="EMBL/GenBank/DDBJ databases">
        <authorList>
            <person name="Zhu W."/>
        </authorList>
    </citation>
    <scope>NUCLEOTIDE SEQUENCE [LARGE SCALE GENOMIC DNA]</scope>
    <source>
        <strain evidence="3">CAU 1183</strain>
    </source>
</reference>
<dbReference type="SUPFAM" id="SSF55729">
    <property type="entry name" value="Acyl-CoA N-acyltransferases (Nat)"/>
    <property type="match status" value="1"/>
</dbReference>
<dbReference type="CDD" id="cd04301">
    <property type="entry name" value="NAT_SF"/>
    <property type="match status" value="1"/>
</dbReference>
<name>A0A3D8PSU7_9BACI</name>
<evidence type="ECO:0000313" key="3">
    <source>
        <dbReference type="Proteomes" id="UP000257143"/>
    </source>
</evidence>
<proteinExistence type="predicted"/>
<dbReference type="PROSITE" id="PS51186">
    <property type="entry name" value="GNAT"/>
    <property type="match status" value="1"/>
</dbReference>
<accession>A0A3D8PSU7</accession>
<dbReference type="OrthoDB" id="69535at2"/>
<evidence type="ECO:0000259" key="1">
    <source>
        <dbReference type="PROSITE" id="PS51186"/>
    </source>
</evidence>
<dbReference type="GO" id="GO:0016747">
    <property type="term" value="F:acyltransferase activity, transferring groups other than amino-acyl groups"/>
    <property type="evidence" value="ECO:0007669"/>
    <property type="project" value="InterPro"/>
</dbReference>
<evidence type="ECO:0000313" key="2">
    <source>
        <dbReference type="EMBL" id="RDW18065.1"/>
    </source>
</evidence>
<sequence length="177" mass="20094">MITIQKANHEHIHGIAKVCIASYWATYGDLLSTKYIERMIQEFYTPERLLEEVMTTSRFWNGWIVAVEGGKVIGAGVGGMISENHGELFVLYANPDRRKEGIGSMILDAVTKELIEYGAKEQWVNVTKGNIKGIPFYEAKGFDFINEQDEYGVIEGEDFKALRYHRFLNDLHAGSIL</sequence>
<gene>
    <name evidence="2" type="ORF">CWR48_10710</name>
</gene>
<feature type="domain" description="N-acetyltransferase" evidence="1">
    <location>
        <begin position="2"/>
        <end position="169"/>
    </location>
</feature>
<protein>
    <submittedName>
        <fullName evidence="2">GNAT family N-acetyltransferase</fullName>
    </submittedName>
</protein>
<organism evidence="2 3">
    <name type="scientific">Oceanobacillus arenosus</name>
    <dbReference type="NCBI Taxonomy" id="1229153"/>
    <lineage>
        <taxon>Bacteria</taxon>
        <taxon>Bacillati</taxon>
        <taxon>Bacillota</taxon>
        <taxon>Bacilli</taxon>
        <taxon>Bacillales</taxon>
        <taxon>Bacillaceae</taxon>
        <taxon>Oceanobacillus</taxon>
    </lineage>
</organism>
<dbReference type="Gene3D" id="3.40.630.30">
    <property type="match status" value="1"/>
</dbReference>
<dbReference type="InterPro" id="IPR000182">
    <property type="entry name" value="GNAT_dom"/>
</dbReference>